<protein>
    <submittedName>
        <fullName evidence="3">Uncharacterized protein</fullName>
    </submittedName>
</protein>
<feature type="chain" id="PRO_5025547603" evidence="2">
    <location>
        <begin position="25"/>
        <end position="79"/>
    </location>
</feature>
<accession>A0A6C8Y820</accession>
<evidence type="ECO:0000256" key="2">
    <source>
        <dbReference type="SAM" id="SignalP"/>
    </source>
</evidence>
<feature type="signal peptide" evidence="2">
    <location>
        <begin position="1"/>
        <end position="24"/>
    </location>
</feature>
<feature type="transmembrane region" description="Helical" evidence="1">
    <location>
        <begin position="48"/>
        <end position="67"/>
    </location>
</feature>
<name>A0A6C8Y820_SALDZ</name>
<evidence type="ECO:0000256" key="1">
    <source>
        <dbReference type="SAM" id="Phobius"/>
    </source>
</evidence>
<keyword evidence="2" id="KW-0732">Signal</keyword>
<evidence type="ECO:0000313" key="3">
    <source>
        <dbReference type="EMBL" id="MIE73113.1"/>
    </source>
</evidence>
<keyword evidence="1" id="KW-0812">Transmembrane</keyword>
<keyword evidence="1" id="KW-0472">Membrane</keyword>
<dbReference type="EMBL" id="RSHK01000069">
    <property type="protein sequence ID" value="MIE73113.1"/>
    <property type="molecule type" value="Genomic_DNA"/>
</dbReference>
<reference evidence="3" key="1">
    <citation type="submission" date="2018-08" db="EMBL/GenBank/DDBJ databases">
        <authorList>
            <consortium name="GenomeTrakr network: Whole genome sequencing for foodborne pathogen traceback"/>
        </authorList>
    </citation>
    <scope>NUCLEOTIDE SEQUENCE [LARGE SCALE GENOMIC DNA]</scope>
    <source>
        <strain evidence="3">FMA0132</strain>
    </source>
</reference>
<gene>
    <name evidence="3" type="ORF">EL06_28100</name>
</gene>
<keyword evidence="1" id="KW-1133">Transmembrane helix</keyword>
<organism evidence="3">
    <name type="scientific">Salmonella diarizonae</name>
    <dbReference type="NCBI Taxonomy" id="59204"/>
    <lineage>
        <taxon>Bacteria</taxon>
        <taxon>Pseudomonadati</taxon>
        <taxon>Pseudomonadota</taxon>
        <taxon>Gammaproteobacteria</taxon>
        <taxon>Enterobacterales</taxon>
        <taxon>Enterobacteriaceae</taxon>
        <taxon>Salmonella</taxon>
    </lineage>
</organism>
<proteinExistence type="predicted"/>
<dbReference type="Proteomes" id="UP000885362">
    <property type="component" value="Unassembled WGS sequence"/>
</dbReference>
<comment type="caution">
    <text evidence="3">The sequence shown here is derived from an EMBL/GenBank/DDBJ whole genome shotgun (WGS) entry which is preliminary data.</text>
</comment>
<dbReference type="AlphaFoldDB" id="A0A6C8Y820"/>
<sequence>MRKFSKALIASAVLTGLSVSSAFAAGTPGTAVGPDYTVLTNGFDWGTTIAAVMAIGAGAVGLVLAIVGMRKVFQFVRAI</sequence>